<dbReference type="EMBL" id="JARO02007526">
    <property type="protein sequence ID" value="KPP63847.1"/>
    <property type="molecule type" value="Genomic_DNA"/>
</dbReference>
<name>A0A0P7YCB4_SCLFO</name>
<accession>A0A0P7YCB4</accession>
<feature type="region of interest" description="Disordered" evidence="1">
    <location>
        <begin position="73"/>
        <end position="120"/>
    </location>
</feature>
<evidence type="ECO:0000313" key="3">
    <source>
        <dbReference type="Proteomes" id="UP000034805"/>
    </source>
</evidence>
<feature type="non-terminal residue" evidence="2">
    <location>
        <position position="144"/>
    </location>
</feature>
<sequence length="144" mass="15201">MLSSRVPHLRPRAVTPNAGQCSCDVVSCRTPNCAHHAPKRVSAAPQDAGGSLAPGGHHWVGLSVQELQCQDALEKHPEKPNGSASVPRAHGDLPVSCRGSPSELLGSTTPPASPRVEVHPDTKGMMGMLALTPIHHELKQPQEE</sequence>
<proteinExistence type="predicted"/>
<dbReference type="Proteomes" id="UP000034805">
    <property type="component" value="Unassembled WGS sequence"/>
</dbReference>
<reference evidence="2 3" key="1">
    <citation type="submission" date="2015-08" db="EMBL/GenBank/DDBJ databases">
        <title>The genome of the Asian arowana (Scleropages formosus).</title>
        <authorList>
            <person name="Tan M.H."/>
            <person name="Gan H.M."/>
            <person name="Croft L.J."/>
            <person name="Austin C.M."/>
        </authorList>
    </citation>
    <scope>NUCLEOTIDE SEQUENCE [LARGE SCALE GENOMIC DNA]</scope>
    <source>
        <strain evidence="2">Aro1</strain>
    </source>
</reference>
<gene>
    <name evidence="2" type="ORF">Z043_117860</name>
</gene>
<evidence type="ECO:0000256" key="1">
    <source>
        <dbReference type="SAM" id="MobiDB-lite"/>
    </source>
</evidence>
<comment type="caution">
    <text evidence="2">The sequence shown here is derived from an EMBL/GenBank/DDBJ whole genome shotgun (WGS) entry which is preliminary data.</text>
</comment>
<protein>
    <submittedName>
        <fullName evidence="2">Uncharacterized protein</fullName>
    </submittedName>
</protein>
<evidence type="ECO:0000313" key="2">
    <source>
        <dbReference type="EMBL" id="KPP63847.1"/>
    </source>
</evidence>
<organism evidence="2 3">
    <name type="scientific">Scleropages formosus</name>
    <name type="common">Asian bonytongue</name>
    <name type="synonym">Osteoglossum formosum</name>
    <dbReference type="NCBI Taxonomy" id="113540"/>
    <lineage>
        <taxon>Eukaryota</taxon>
        <taxon>Metazoa</taxon>
        <taxon>Chordata</taxon>
        <taxon>Craniata</taxon>
        <taxon>Vertebrata</taxon>
        <taxon>Euteleostomi</taxon>
        <taxon>Actinopterygii</taxon>
        <taxon>Neopterygii</taxon>
        <taxon>Teleostei</taxon>
        <taxon>Osteoglossocephala</taxon>
        <taxon>Osteoglossomorpha</taxon>
        <taxon>Osteoglossiformes</taxon>
        <taxon>Osteoglossidae</taxon>
        <taxon>Scleropages</taxon>
    </lineage>
</organism>
<dbReference type="AlphaFoldDB" id="A0A0P7YCB4"/>